<dbReference type="PRINTS" id="PR00111">
    <property type="entry name" value="ABHYDROLASE"/>
</dbReference>
<dbReference type="Proteomes" id="UP001055153">
    <property type="component" value="Unassembled WGS sequence"/>
</dbReference>
<dbReference type="SUPFAM" id="SSF53474">
    <property type="entry name" value="alpha/beta-Hydrolases"/>
    <property type="match status" value="1"/>
</dbReference>
<dbReference type="Pfam" id="PF00561">
    <property type="entry name" value="Abhydrolase_1"/>
    <property type="match status" value="1"/>
</dbReference>
<reference evidence="3" key="2">
    <citation type="submission" date="2021-08" db="EMBL/GenBank/DDBJ databases">
        <authorList>
            <person name="Tani A."/>
            <person name="Ola A."/>
            <person name="Ogura Y."/>
            <person name="Katsura K."/>
            <person name="Hayashi T."/>
        </authorList>
    </citation>
    <scope>NUCLEOTIDE SEQUENCE</scope>
    <source>
        <strain evidence="3">DSM 17168</strain>
    </source>
</reference>
<dbReference type="InterPro" id="IPR000639">
    <property type="entry name" value="Epox_hydrolase-like"/>
</dbReference>
<protein>
    <submittedName>
        <fullName evidence="3">Epoxide hydrolase A</fullName>
    </submittedName>
</protein>
<evidence type="ECO:0000313" key="4">
    <source>
        <dbReference type="Proteomes" id="UP001055153"/>
    </source>
</evidence>
<dbReference type="EMBL" id="BPQQ01000037">
    <property type="protein sequence ID" value="GJE01426.1"/>
    <property type="molecule type" value="Genomic_DNA"/>
</dbReference>
<gene>
    <name evidence="3" type="primary">ephA_2</name>
    <name evidence="3" type="ORF">GMJLKIPL_3356</name>
</gene>
<comment type="caution">
    <text evidence="3">The sequence shown here is derived from an EMBL/GenBank/DDBJ whole genome shotgun (WGS) entry which is preliminary data.</text>
</comment>
<name>A0ABQ4SGC9_9HYPH</name>
<dbReference type="RefSeq" id="WP_238236333.1">
    <property type="nucleotide sequence ID" value="NZ_BPQQ01000037.1"/>
</dbReference>
<keyword evidence="4" id="KW-1185">Reference proteome</keyword>
<proteinExistence type="predicted"/>
<organism evidence="3 4">
    <name type="scientific">Methylobacterium isbiliense</name>
    <dbReference type="NCBI Taxonomy" id="315478"/>
    <lineage>
        <taxon>Bacteria</taxon>
        <taxon>Pseudomonadati</taxon>
        <taxon>Pseudomonadota</taxon>
        <taxon>Alphaproteobacteria</taxon>
        <taxon>Hyphomicrobiales</taxon>
        <taxon>Methylobacteriaceae</taxon>
        <taxon>Methylobacterium</taxon>
    </lineage>
</organism>
<reference evidence="3" key="1">
    <citation type="journal article" date="2021" name="Front. Microbiol.">
        <title>Comprehensive Comparative Genomics and Phenotyping of Methylobacterium Species.</title>
        <authorList>
            <person name="Alessa O."/>
            <person name="Ogura Y."/>
            <person name="Fujitani Y."/>
            <person name="Takami H."/>
            <person name="Hayashi T."/>
            <person name="Sahin N."/>
            <person name="Tani A."/>
        </authorList>
    </citation>
    <scope>NUCLEOTIDE SEQUENCE</scope>
    <source>
        <strain evidence="3">DSM 17168</strain>
    </source>
</reference>
<dbReference type="PANTHER" id="PTHR43329">
    <property type="entry name" value="EPOXIDE HYDROLASE"/>
    <property type="match status" value="1"/>
</dbReference>
<sequence length="292" mass="31886">MTTQPTIGTRSIRVRGQVLHLAEAGPEDGPLVLLLHGFPEFWYGWRRQIGPLAAAGLRVVVPDQRGYGRSSKPDGLSAYHLDEVAADVVGLADAFGRPTVQVVGHDWGGLVAWRAAAQYPERIARAAILNAPHPDAFGAYARRTPSQLLRSGYIGVFQLPWLPEAMMRTGNFALLRRALTGSSRPGTFDEAALARYAEAWAEPGALTGMLNWYRALRLPRRPSPEPVTPPVLMLWGRRDVALEPGLVEESLRHCAAGRVQWFPEATHWVQHEEAQAVNAALSAFLTGAEAPA</sequence>
<evidence type="ECO:0000259" key="2">
    <source>
        <dbReference type="Pfam" id="PF00561"/>
    </source>
</evidence>
<dbReference type="Gene3D" id="3.40.50.1820">
    <property type="entry name" value="alpha/beta hydrolase"/>
    <property type="match status" value="1"/>
</dbReference>
<evidence type="ECO:0000313" key="3">
    <source>
        <dbReference type="EMBL" id="GJE01426.1"/>
    </source>
</evidence>
<dbReference type="InterPro" id="IPR029058">
    <property type="entry name" value="AB_hydrolase_fold"/>
</dbReference>
<evidence type="ECO:0000256" key="1">
    <source>
        <dbReference type="ARBA" id="ARBA00022801"/>
    </source>
</evidence>
<dbReference type="InterPro" id="IPR000073">
    <property type="entry name" value="AB_hydrolase_1"/>
</dbReference>
<dbReference type="PRINTS" id="PR00412">
    <property type="entry name" value="EPOXHYDRLASE"/>
</dbReference>
<accession>A0ABQ4SGC9</accession>
<keyword evidence="1 3" id="KW-0378">Hydrolase</keyword>
<dbReference type="GO" id="GO:0016787">
    <property type="term" value="F:hydrolase activity"/>
    <property type="evidence" value="ECO:0007669"/>
    <property type="project" value="UniProtKB-KW"/>
</dbReference>
<feature type="domain" description="AB hydrolase-1" evidence="2">
    <location>
        <begin position="30"/>
        <end position="273"/>
    </location>
</feature>